<evidence type="ECO:0000256" key="1">
    <source>
        <dbReference type="ARBA" id="ARBA00001933"/>
    </source>
</evidence>
<dbReference type="InterPro" id="IPR050571">
    <property type="entry name" value="Class-IV_PLP-Dep_Aminotrnsfr"/>
</dbReference>
<dbReference type="PANTHER" id="PTHR42743">
    <property type="entry name" value="AMINO-ACID AMINOTRANSFERASE"/>
    <property type="match status" value="1"/>
</dbReference>
<dbReference type="Pfam" id="PF01063">
    <property type="entry name" value="Aminotran_4"/>
    <property type="match status" value="1"/>
</dbReference>
<keyword evidence="5" id="KW-1185">Reference proteome</keyword>
<dbReference type="SUPFAM" id="SSF56752">
    <property type="entry name" value="D-aminoacid aminotransferase-like PLP-dependent enzymes"/>
    <property type="match status" value="1"/>
</dbReference>
<evidence type="ECO:0000313" key="4">
    <source>
        <dbReference type="EMBL" id="MFD1673454.1"/>
    </source>
</evidence>
<comment type="similarity">
    <text evidence="2">Belongs to the class-IV pyridoxal-phosphate-dependent aminotransferase family.</text>
</comment>
<dbReference type="Gene3D" id="3.30.470.10">
    <property type="match status" value="1"/>
</dbReference>
<evidence type="ECO:0000313" key="5">
    <source>
        <dbReference type="Proteomes" id="UP001597079"/>
    </source>
</evidence>
<keyword evidence="4" id="KW-0808">Transferase</keyword>
<gene>
    <name evidence="4" type="ORF">ACFSB2_01785</name>
</gene>
<proteinExistence type="inferred from homology"/>
<evidence type="ECO:0000256" key="2">
    <source>
        <dbReference type="ARBA" id="ARBA00009320"/>
    </source>
</evidence>
<dbReference type="GO" id="GO:0008483">
    <property type="term" value="F:transaminase activity"/>
    <property type="evidence" value="ECO:0007669"/>
    <property type="project" value="UniProtKB-KW"/>
</dbReference>
<dbReference type="Proteomes" id="UP001597079">
    <property type="component" value="Unassembled WGS sequence"/>
</dbReference>
<organism evidence="4 5">
    <name type="scientific">Alicyclobacillus fodiniaquatilis</name>
    <dbReference type="NCBI Taxonomy" id="1661150"/>
    <lineage>
        <taxon>Bacteria</taxon>
        <taxon>Bacillati</taxon>
        <taxon>Bacillota</taxon>
        <taxon>Bacilli</taxon>
        <taxon>Bacillales</taxon>
        <taxon>Alicyclobacillaceae</taxon>
        <taxon>Alicyclobacillus</taxon>
    </lineage>
</organism>
<dbReference type="PANTHER" id="PTHR42743:SF10">
    <property type="entry name" value="D-ALANINE AMINOTRANSFERASE"/>
    <property type="match status" value="1"/>
</dbReference>
<keyword evidence="3" id="KW-0663">Pyridoxal phosphate</keyword>
<accession>A0ABW4JAT7</accession>
<dbReference type="InterPro" id="IPR036038">
    <property type="entry name" value="Aminotransferase-like"/>
</dbReference>
<name>A0ABW4JAT7_9BACL</name>
<reference evidence="5" key="1">
    <citation type="journal article" date="2019" name="Int. J. Syst. Evol. Microbiol.">
        <title>The Global Catalogue of Microorganisms (GCM) 10K type strain sequencing project: providing services to taxonomists for standard genome sequencing and annotation.</title>
        <authorList>
            <consortium name="The Broad Institute Genomics Platform"/>
            <consortium name="The Broad Institute Genome Sequencing Center for Infectious Disease"/>
            <person name="Wu L."/>
            <person name="Ma J."/>
        </authorList>
    </citation>
    <scope>NUCLEOTIDE SEQUENCE [LARGE SCALE GENOMIC DNA]</scope>
    <source>
        <strain evidence="5">CGMCC 1.12286</strain>
    </source>
</reference>
<comment type="cofactor">
    <cofactor evidence="1">
        <name>pyridoxal 5'-phosphate</name>
        <dbReference type="ChEBI" id="CHEBI:597326"/>
    </cofactor>
</comment>
<keyword evidence="4" id="KW-0032">Aminotransferase</keyword>
<evidence type="ECO:0000256" key="3">
    <source>
        <dbReference type="ARBA" id="ARBA00022898"/>
    </source>
</evidence>
<dbReference type="InterPro" id="IPR043131">
    <property type="entry name" value="BCAT-like_N"/>
</dbReference>
<dbReference type="RefSeq" id="WP_377940845.1">
    <property type="nucleotide sequence ID" value="NZ_JBHUCX010000004.1"/>
</dbReference>
<comment type="caution">
    <text evidence="4">The sequence shown here is derived from an EMBL/GenBank/DDBJ whole genome shotgun (WGS) entry which is preliminary data.</text>
</comment>
<sequence>MAVIGYYNGRFVDPAEGVVPIEERGHEFGDGVYEVIRVYAGRPFLLEWHIERLLNSLSAVRIASPHDALGYKELIQTAIAKSGEREASVYLQVTRGAALRNHLFPEGEIAPAVSLVVRPVTTHPSACVGTLLAQADERWANVYIKTINLLPNILAKQTAHDAGADEALLVRDGYMLEAASSNLWFVRDGALITAPTDRYILPGITRRFVLDLAADLQIPVYEQKLPYTQLARVEGMFLTGTTTEIFPIGEVITHPHCPIEATLPSVAPHPLAVEPEGCTRIWQAANLELVHQLRSAFDARIQQFRNANAASTT</sequence>
<dbReference type="Gene3D" id="3.20.10.10">
    <property type="entry name" value="D-amino Acid Aminotransferase, subunit A, domain 2"/>
    <property type="match status" value="1"/>
</dbReference>
<dbReference type="InterPro" id="IPR043132">
    <property type="entry name" value="BCAT-like_C"/>
</dbReference>
<dbReference type="InterPro" id="IPR001544">
    <property type="entry name" value="Aminotrans_IV"/>
</dbReference>
<dbReference type="EMBL" id="JBHUCX010000004">
    <property type="protein sequence ID" value="MFD1673454.1"/>
    <property type="molecule type" value="Genomic_DNA"/>
</dbReference>
<protein>
    <submittedName>
        <fullName evidence="4">Aminotransferase class IV</fullName>
    </submittedName>
</protein>